<dbReference type="InterPro" id="IPR006076">
    <property type="entry name" value="FAD-dep_OxRdtase"/>
</dbReference>
<keyword evidence="8" id="KW-1185">Reference proteome</keyword>
<keyword evidence="4" id="KW-0411">Iron-sulfur</keyword>
<evidence type="ECO:0000313" key="7">
    <source>
        <dbReference type="EMBL" id="MEN5379551.1"/>
    </source>
</evidence>
<proteinExistence type="predicted"/>
<evidence type="ECO:0000256" key="2">
    <source>
        <dbReference type="ARBA" id="ARBA00022723"/>
    </source>
</evidence>
<evidence type="ECO:0000313" key="8">
    <source>
        <dbReference type="Proteomes" id="UP001409291"/>
    </source>
</evidence>
<dbReference type="InterPro" id="IPR036188">
    <property type="entry name" value="FAD/NAD-bd_sf"/>
</dbReference>
<name>A0ABV0BXP2_9SPHI</name>
<protein>
    <submittedName>
        <fullName evidence="7">FAD-dependent oxidoreductase</fullName>
    </submittedName>
</protein>
<dbReference type="Proteomes" id="UP001409291">
    <property type="component" value="Unassembled WGS sequence"/>
</dbReference>
<dbReference type="InterPro" id="IPR017941">
    <property type="entry name" value="Rieske_2Fe-2S"/>
</dbReference>
<dbReference type="Gene3D" id="2.102.10.10">
    <property type="entry name" value="Rieske [2Fe-2S] iron-sulphur domain"/>
    <property type="match status" value="1"/>
</dbReference>
<organism evidence="7 8">
    <name type="scientific">Sphingobacterium kitahiroshimense</name>
    <dbReference type="NCBI Taxonomy" id="470446"/>
    <lineage>
        <taxon>Bacteria</taxon>
        <taxon>Pseudomonadati</taxon>
        <taxon>Bacteroidota</taxon>
        <taxon>Sphingobacteriia</taxon>
        <taxon>Sphingobacteriales</taxon>
        <taxon>Sphingobacteriaceae</taxon>
        <taxon>Sphingobacterium</taxon>
    </lineage>
</organism>
<dbReference type="SUPFAM" id="SSF51905">
    <property type="entry name" value="FAD/NAD(P)-binding domain"/>
    <property type="match status" value="1"/>
</dbReference>
<dbReference type="InterPro" id="IPR036922">
    <property type="entry name" value="Rieske_2Fe-2S_sf"/>
</dbReference>
<dbReference type="CDD" id="cd03477">
    <property type="entry name" value="Rieske_YhfW_C"/>
    <property type="match status" value="1"/>
</dbReference>
<dbReference type="Gene3D" id="3.30.9.10">
    <property type="entry name" value="D-Amino Acid Oxidase, subunit A, domain 2"/>
    <property type="match status" value="1"/>
</dbReference>
<keyword evidence="1" id="KW-0001">2Fe-2S</keyword>
<sequence>MKRDGSNLSYWQDTSQLNDHKDTVAQHDYDVVIIGAGITGITTGLMLQNAGKNCLILEAKTIGFGTTSGTSAHLNTVLDTPYYDLISNFGKENATLAASAAKEALTIISNHVQQFNISCDLEHCNGYMYATNEDEEKELKKIYDAILGVGLQATYVTDIPGPMDMTKAIKFEKQGRFHPLEYLKVLLSQYENAGGVIQEGVAVNEVKEENNRQKITVGDDHHYYADAVVYATHTPPGINLLTFKLAPYRSYVMGFQLKDEHQYPDDLIYDMQEPFHYFRKATYQDQTILLVGGQDHKTGQHPNPEFNFVKLEAFVRKHYAVRAVLYKWSSQYYESTDGLPYIGYFPGKKSKQQFVATGYSGNGMIFGTLSAKIITDLIINGTSEYEQLFSPGRVKPIAGFSNFISENFDVAKHLIIDRLAIDKIDGLADLAKGEGKIIDYDKHTLGVYKDDEGTLFALDPVCKHAGCIVQWNNTEKSWDCPCHGARYAPNGDLLTGPATAGLSVYDLKKDA</sequence>
<feature type="domain" description="Rieske" evidence="6">
    <location>
        <begin position="422"/>
        <end position="511"/>
    </location>
</feature>
<keyword evidence="2" id="KW-0479">Metal-binding</keyword>
<keyword evidence="3" id="KW-0408">Iron</keyword>
<gene>
    <name evidence="7" type="ORF">ABE541_19950</name>
</gene>
<dbReference type="PRINTS" id="PR00162">
    <property type="entry name" value="RIESKE"/>
</dbReference>
<evidence type="ECO:0000256" key="1">
    <source>
        <dbReference type="ARBA" id="ARBA00022714"/>
    </source>
</evidence>
<evidence type="ECO:0000259" key="6">
    <source>
        <dbReference type="PROSITE" id="PS51296"/>
    </source>
</evidence>
<comment type="caution">
    <text evidence="7">The sequence shown here is derived from an EMBL/GenBank/DDBJ whole genome shotgun (WGS) entry which is preliminary data.</text>
</comment>
<dbReference type="Gene3D" id="3.50.50.60">
    <property type="entry name" value="FAD/NAD(P)-binding domain"/>
    <property type="match status" value="1"/>
</dbReference>
<evidence type="ECO:0000256" key="5">
    <source>
        <dbReference type="ARBA" id="ARBA00023157"/>
    </source>
</evidence>
<dbReference type="SUPFAM" id="SSF50022">
    <property type="entry name" value="ISP domain"/>
    <property type="match status" value="1"/>
</dbReference>
<dbReference type="Pfam" id="PF01266">
    <property type="entry name" value="DAO"/>
    <property type="match status" value="1"/>
</dbReference>
<dbReference type="PANTHER" id="PTHR13847:SF274">
    <property type="entry name" value="RIESKE 2FE-2S IRON-SULFUR PROTEIN YHFW-RELATED"/>
    <property type="match status" value="1"/>
</dbReference>
<dbReference type="RefSeq" id="WP_346582356.1">
    <property type="nucleotide sequence ID" value="NZ_JBDJNQ010000010.1"/>
</dbReference>
<evidence type="ECO:0000256" key="3">
    <source>
        <dbReference type="ARBA" id="ARBA00023004"/>
    </source>
</evidence>
<dbReference type="PANTHER" id="PTHR13847">
    <property type="entry name" value="SARCOSINE DEHYDROGENASE-RELATED"/>
    <property type="match status" value="1"/>
</dbReference>
<accession>A0ABV0BXP2</accession>
<dbReference type="InterPro" id="IPR038010">
    <property type="entry name" value="YhfW_C"/>
</dbReference>
<evidence type="ECO:0000256" key="4">
    <source>
        <dbReference type="ARBA" id="ARBA00023014"/>
    </source>
</evidence>
<dbReference type="PROSITE" id="PS51296">
    <property type="entry name" value="RIESKE"/>
    <property type="match status" value="1"/>
</dbReference>
<dbReference type="InterPro" id="IPR005805">
    <property type="entry name" value="Rieske_Fe-S_prot_C"/>
</dbReference>
<dbReference type="Pfam" id="PF00355">
    <property type="entry name" value="Rieske"/>
    <property type="match status" value="1"/>
</dbReference>
<keyword evidence="5" id="KW-1015">Disulfide bond</keyword>
<reference evidence="7 8" key="1">
    <citation type="submission" date="2024-04" db="EMBL/GenBank/DDBJ databases">
        <title>WGS of bacteria from Torrens River.</title>
        <authorList>
            <person name="Wyrsch E.R."/>
            <person name="Drigo B."/>
        </authorList>
    </citation>
    <scope>NUCLEOTIDE SEQUENCE [LARGE SCALE GENOMIC DNA]</scope>
    <source>
        <strain evidence="7 8">TWI391</strain>
    </source>
</reference>
<dbReference type="EMBL" id="JBDJNQ010000010">
    <property type="protein sequence ID" value="MEN5379551.1"/>
    <property type="molecule type" value="Genomic_DNA"/>
</dbReference>